<dbReference type="OrthoDB" id="4566578at2"/>
<name>D1BST0_XYLCX</name>
<protein>
    <submittedName>
        <fullName evidence="1">Uncharacterized protein</fullName>
    </submittedName>
</protein>
<accession>D1BST0</accession>
<reference evidence="1 2" key="2">
    <citation type="journal article" date="2010" name="Stand. Genomic Sci.">
        <title>Complete genome sequence of Xylanimonas cellulosilytica type strain (XIL07).</title>
        <authorList>
            <person name="Foster B."/>
            <person name="Pukall R."/>
            <person name="Abt B."/>
            <person name="Nolan M."/>
            <person name="Glavina Del Rio T."/>
            <person name="Chen F."/>
            <person name="Lucas S."/>
            <person name="Tice H."/>
            <person name="Pitluck S."/>
            <person name="Cheng J.-F."/>
            <person name="Chertkov O."/>
            <person name="Brettin T."/>
            <person name="Han C."/>
            <person name="Detter J.C."/>
            <person name="Bruce D."/>
            <person name="Goodwin L."/>
            <person name="Ivanova N."/>
            <person name="Mavromatis K."/>
            <person name="Pati A."/>
            <person name="Mikhailova N."/>
            <person name="Chen A."/>
            <person name="Palaniappan K."/>
            <person name="Land M."/>
            <person name="Hauser L."/>
            <person name="Chang Y.-J."/>
            <person name="Jeffries C.D."/>
            <person name="Chain P."/>
            <person name="Rohde M."/>
            <person name="Goeker M."/>
            <person name="Bristow J."/>
            <person name="Eisen J.A."/>
            <person name="Markowitz V."/>
            <person name="Hugenholtz P."/>
            <person name="Kyrpides N.C."/>
            <person name="Klenk H.-P."/>
            <person name="Lapidus A."/>
        </authorList>
    </citation>
    <scope>NUCLEOTIDE SEQUENCE [LARGE SCALE GENOMIC DNA]</scope>
    <source>
        <strain evidence="2">DSM 15894 / CECT 5975 / LMG 20990 / XIL07</strain>
    </source>
</reference>
<organism evidence="1 2">
    <name type="scientific">Xylanimonas cellulosilytica (strain DSM 15894 / JCM 12276 / CECT 5975 / KCTC 9989 / LMG 20990 / NBRC 107835 / XIL07)</name>
    <dbReference type="NCBI Taxonomy" id="446471"/>
    <lineage>
        <taxon>Bacteria</taxon>
        <taxon>Bacillati</taxon>
        <taxon>Actinomycetota</taxon>
        <taxon>Actinomycetes</taxon>
        <taxon>Micrococcales</taxon>
        <taxon>Promicromonosporaceae</taxon>
        <taxon>Xylanimonas</taxon>
    </lineage>
</organism>
<dbReference type="KEGG" id="xce:Xcel_1749"/>
<evidence type="ECO:0000313" key="1">
    <source>
        <dbReference type="EMBL" id="ACZ30772.1"/>
    </source>
</evidence>
<dbReference type="RefSeq" id="WP_012878514.1">
    <property type="nucleotide sequence ID" value="NC_013530.1"/>
</dbReference>
<gene>
    <name evidence="1" type="ordered locus">Xcel_1749</name>
</gene>
<dbReference type="HOGENOM" id="CLU_189042_0_0_11"/>
<dbReference type="EMBL" id="CP001821">
    <property type="protein sequence ID" value="ACZ30772.1"/>
    <property type="molecule type" value="Genomic_DNA"/>
</dbReference>
<proteinExistence type="predicted"/>
<dbReference type="AlphaFoldDB" id="D1BST0"/>
<dbReference type="Proteomes" id="UP000002255">
    <property type="component" value="Chromosome"/>
</dbReference>
<dbReference type="eggNOG" id="ENOG5032ZNJ">
    <property type="taxonomic scope" value="Bacteria"/>
</dbReference>
<sequence>MATETIGFRPNAEDRRILEADGGSASATIRRALRLLDHEKWLEQARKDAIALRDEDLNTEPDAW</sequence>
<evidence type="ECO:0000313" key="2">
    <source>
        <dbReference type="Proteomes" id="UP000002255"/>
    </source>
</evidence>
<keyword evidence="2" id="KW-1185">Reference proteome</keyword>
<reference evidence="2" key="1">
    <citation type="submission" date="2009-11" db="EMBL/GenBank/DDBJ databases">
        <title>The complete chromosome of Xylanimonas cellulosilytica DSM 15894.</title>
        <authorList>
            <consortium name="US DOE Joint Genome Institute (JGI-PGF)"/>
            <person name="Lucas S."/>
            <person name="Copeland A."/>
            <person name="Lapidus A."/>
            <person name="Glavina del Rio T."/>
            <person name="Dalin E."/>
            <person name="Tice H."/>
            <person name="Bruce D."/>
            <person name="Goodwin L."/>
            <person name="Pitluck S."/>
            <person name="Kyrpides N."/>
            <person name="Mavromatis K."/>
            <person name="Ivanova N."/>
            <person name="Mikhailova N."/>
            <person name="Foster B."/>
            <person name="Clum A."/>
            <person name="Brettin T."/>
            <person name="Detter J.C."/>
            <person name="Han C."/>
            <person name="Larimer F."/>
            <person name="Land M."/>
            <person name="Hauser L."/>
            <person name="Markowitz V."/>
            <person name="Cheng J.F."/>
            <person name="Hugenholtz P."/>
            <person name="Woyke T."/>
            <person name="Wu D."/>
            <person name="Gehrich-Schroeter G."/>
            <person name="Schneider S."/>
            <person name="Pukall S.R."/>
            <person name="Klenk H.P."/>
            <person name="Eisen J.A."/>
        </authorList>
    </citation>
    <scope>NUCLEOTIDE SEQUENCE [LARGE SCALE GENOMIC DNA]</scope>
    <source>
        <strain evidence="2">DSM 15894 / CECT 5975 / LMG 20990 / XIL07</strain>
    </source>
</reference>